<sequence>IDKHDYLTYLINTLDDHTIITSAFDAVARLNNIRFYIWKTNSNNELILFRTNEEKVIKPQQTVHLSYPTSSAPFQKLIDVTNKCLSKDKRESLKRGHENLLIDLIVQPTNDYNLDIDHIRFSPRDQQFYARIYHPQTYQVTALLDGNGSIKYIFYNQQ</sequence>
<evidence type="ECO:0000313" key="2">
    <source>
        <dbReference type="Proteomes" id="UP000663862"/>
    </source>
</evidence>
<dbReference type="Proteomes" id="UP000663862">
    <property type="component" value="Unassembled WGS sequence"/>
</dbReference>
<feature type="non-terminal residue" evidence="1">
    <location>
        <position position="158"/>
    </location>
</feature>
<protein>
    <submittedName>
        <fullName evidence="1">Uncharacterized protein</fullName>
    </submittedName>
</protein>
<proteinExistence type="predicted"/>
<gene>
    <name evidence="1" type="ORF">TSG867_LOCUS33688</name>
</gene>
<organism evidence="1 2">
    <name type="scientific">Rotaria socialis</name>
    <dbReference type="NCBI Taxonomy" id="392032"/>
    <lineage>
        <taxon>Eukaryota</taxon>
        <taxon>Metazoa</taxon>
        <taxon>Spiralia</taxon>
        <taxon>Gnathifera</taxon>
        <taxon>Rotifera</taxon>
        <taxon>Eurotatoria</taxon>
        <taxon>Bdelloidea</taxon>
        <taxon>Philodinida</taxon>
        <taxon>Philodinidae</taxon>
        <taxon>Rotaria</taxon>
    </lineage>
</organism>
<accession>A0A821J1K5</accession>
<reference evidence="1" key="1">
    <citation type="submission" date="2021-02" db="EMBL/GenBank/DDBJ databases">
        <authorList>
            <person name="Nowell W R."/>
        </authorList>
    </citation>
    <scope>NUCLEOTIDE SEQUENCE</scope>
</reference>
<feature type="non-terminal residue" evidence="1">
    <location>
        <position position="1"/>
    </location>
</feature>
<dbReference type="EMBL" id="CAJOBQ010011502">
    <property type="protein sequence ID" value="CAF4710088.1"/>
    <property type="molecule type" value="Genomic_DNA"/>
</dbReference>
<comment type="caution">
    <text evidence="1">The sequence shown here is derived from an EMBL/GenBank/DDBJ whole genome shotgun (WGS) entry which is preliminary data.</text>
</comment>
<evidence type="ECO:0000313" key="1">
    <source>
        <dbReference type="EMBL" id="CAF4710088.1"/>
    </source>
</evidence>
<dbReference type="AlphaFoldDB" id="A0A821J1K5"/>
<name>A0A821J1K5_9BILA</name>